<dbReference type="Proteomes" id="UP001148838">
    <property type="component" value="Unassembled WGS sequence"/>
</dbReference>
<evidence type="ECO:0000313" key="2">
    <source>
        <dbReference type="EMBL" id="KAJ4442909.1"/>
    </source>
</evidence>
<protein>
    <recommendedName>
        <fullName evidence="4">Tc1-like transposase DDE domain-containing protein</fullName>
    </recommendedName>
</protein>
<evidence type="ECO:0008006" key="4">
    <source>
        <dbReference type="Google" id="ProtNLM"/>
    </source>
</evidence>
<feature type="region of interest" description="Disordered" evidence="1">
    <location>
        <begin position="48"/>
        <end position="68"/>
    </location>
</feature>
<reference evidence="2 3" key="1">
    <citation type="journal article" date="2022" name="Allergy">
        <title>Genome assembly and annotation of Periplaneta americana reveal a comprehensive cockroach allergen profile.</title>
        <authorList>
            <person name="Wang L."/>
            <person name="Xiong Q."/>
            <person name="Saelim N."/>
            <person name="Wang L."/>
            <person name="Nong W."/>
            <person name="Wan A.T."/>
            <person name="Shi M."/>
            <person name="Liu X."/>
            <person name="Cao Q."/>
            <person name="Hui J.H.L."/>
            <person name="Sookrung N."/>
            <person name="Leung T.F."/>
            <person name="Tungtrongchitr A."/>
            <person name="Tsui S.K.W."/>
        </authorList>
    </citation>
    <scope>NUCLEOTIDE SEQUENCE [LARGE SCALE GENOMIC DNA]</scope>
    <source>
        <strain evidence="2">PWHHKU_190912</strain>
    </source>
</reference>
<dbReference type="Gene3D" id="3.30.420.10">
    <property type="entry name" value="Ribonuclease H-like superfamily/Ribonuclease H"/>
    <property type="match status" value="1"/>
</dbReference>
<proteinExistence type="predicted"/>
<evidence type="ECO:0000256" key="1">
    <source>
        <dbReference type="SAM" id="MobiDB-lite"/>
    </source>
</evidence>
<keyword evidence="3" id="KW-1185">Reference proteome</keyword>
<sequence length="112" mass="12440">MHDNACPHGVRCVLDFFDEVGIMSLEWPSCSPDLNVIEHVWDNLGRRVRGKRSPPRNSATIEDATGEPELPEKTLTAWTTCLPNTSYKSVVHQESNLGPQVCKSSALPTRPL</sequence>
<comment type="caution">
    <text evidence="2">The sequence shown here is derived from an EMBL/GenBank/DDBJ whole genome shotgun (WGS) entry which is preliminary data.</text>
</comment>
<dbReference type="InterPro" id="IPR036397">
    <property type="entry name" value="RNaseH_sf"/>
</dbReference>
<dbReference type="EMBL" id="JAJSOF020000013">
    <property type="protein sequence ID" value="KAJ4442909.1"/>
    <property type="molecule type" value="Genomic_DNA"/>
</dbReference>
<organism evidence="2 3">
    <name type="scientific">Periplaneta americana</name>
    <name type="common">American cockroach</name>
    <name type="synonym">Blatta americana</name>
    <dbReference type="NCBI Taxonomy" id="6978"/>
    <lineage>
        <taxon>Eukaryota</taxon>
        <taxon>Metazoa</taxon>
        <taxon>Ecdysozoa</taxon>
        <taxon>Arthropoda</taxon>
        <taxon>Hexapoda</taxon>
        <taxon>Insecta</taxon>
        <taxon>Pterygota</taxon>
        <taxon>Neoptera</taxon>
        <taxon>Polyneoptera</taxon>
        <taxon>Dictyoptera</taxon>
        <taxon>Blattodea</taxon>
        <taxon>Blattoidea</taxon>
        <taxon>Blattidae</taxon>
        <taxon>Blattinae</taxon>
        <taxon>Periplaneta</taxon>
    </lineage>
</organism>
<accession>A0ABQ8TAB2</accession>
<gene>
    <name evidence="2" type="ORF">ANN_04503</name>
</gene>
<name>A0ABQ8TAB2_PERAM</name>
<evidence type="ECO:0000313" key="3">
    <source>
        <dbReference type="Proteomes" id="UP001148838"/>
    </source>
</evidence>